<proteinExistence type="predicted"/>
<dbReference type="AlphaFoldDB" id="A0A6N4WDD2"/>
<evidence type="ECO:0000313" key="1">
    <source>
        <dbReference type="EMBL" id="BBZ80036.1"/>
    </source>
</evidence>
<protein>
    <submittedName>
        <fullName evidence="1">Uncharacterized protein</fullName>
    </submittedName>
</protein>
<reference evidence="1 2" key="1">
    <citation type="journal article" date="2019" name="Emerg. Microbes Infect.">
        <title>Comprehensive subspecies identification of 175 nontuberculous mycobacteria species based on 7547 genomic profiles.</title>
        <authorList>
            <person name="Matsumoto Y."/>
            <person name="Kinjo T."/>
            <person name="Motooka D."/>
            <person name="Nabeya D."/>
            <person name="Jung N."/>
            <person name="Uechi K."/>
            <person name="Horii T."/>
            <person name="Iida T."/>
            <person name="Fujita J."/>
            <person name="Nakamura S."/>
        </authorList>
    </citation>
    <scope>NUCLEOTIDE SEQUENCE [LARGE SCALE GENOMIC DNA]</scope>
    <source>
        <strain evidence="1 2">JCM 30275</strain>
    </source>
</reference>
<dbReference type="KEGG" id="many:MANY_53730"/>
<name>A0A6N4WDD2_9MYCO</name>
<keyword evidence="2" id="KW-1185">Reference proteome</keyword>
<sequence>MLDVSQHDAVEQLLLTGTRVQRRHVERIDCCDSEIHRHLFSINSDPNDHDGERESLRELTADDAAIVDSEFDVHLAMMLQDWQERVRRWLDD</sequence>
<organism evidence="1 2">
    <name type="scientific">Mycolicibacterium anyangense</name>
    <dbReference type="NCBI Taxonomy" id="1431246"/>
    <lineage>
        <taxon>Bacteria</taxon>
        <taxon>Bacillati</taxon>
        <taxon>Actinomycetota</taxon>
        <taxon>Actinomycetes</taxon>
        <taxon>Mycobacteriales</taxon>
        <taxon>Mycobacteriaceae</taxon>
        <taxon>Mycolicibacterium</taxon>
    </lineage>
</organism>
<dbReference type="Proteomes" id="UP000467249">
    <property type="component" value="Chromosome"/>
</dbReference>
<accession>A0A6N4WDD2</accession>
<dbReference type="RefSeq" id="WP_163807333.1">
    <property type="nucleotide sequence ID" value="NZ_AP022620.1"/>
</dbReference>
<dbReference type="EMBL" id="AP022620">
    <property type="protein sequence ID" value="BBZ80036.1"/>
    <property type="molecule type" value="Genomic_DNA"/>
</dbReference>
<evidence type="ECO:0000313" key="2">
    <source>
        <dbReference type="Proteomes" id="UP000467249"/>
    </source>
</evidence>
<gene>
    <name evidence="1" type="ORF">MANY_53730</name>
</gene>